<feature type="compositionally biased region" description="Basic and acidic residues" evidence="1">
    <location>
        <begin position="441"/>
        <end position="453"/>
    </location>
</feature>
<dbReference type="AlphaFoldDB" id="A0A8H6RSD0"/>
<feature type="region of interest" description="Disordered" evidence="1">
    <location>
        <begin position="270"/>
        <end position="533"/>
    </location>
</feature>
<evidence type="ECO:0000313" key="3">
    <source>
        <dbReference type="Proteomes" id="UP000660729"/>
    </source>
</evidence>
<feature type="compositionally biased region" description="Pro residues" evidence="1">
    <location>
        <begin position="811"/>
        <end position="821"/>
    </location>
</feature>
<feature type="compositionally biased region" description="Polar residues" evidence="1">
    <location>
        <begin position="743"/>
        <end position="763"/>
    </location>
</feature>
<feature type="compositionally biased region" description="Acidic residues" evidence="1">
    <location>
        <begin position="953"/>
        <end position="963"/>
    </location>
</feature>
<feature type="compositionally biased region" description="Basic and acidic residues" evidence="1">
    <location>
        <begin position="657"/>
        <end position="668"/>
    </location>
</feature>
<dbReference type="Proteomes" id="UP000660729">
    <property type="component" value="Unassembled WGS sequence"/>
</dbReference>
<feature type="compositionally biased region" description="Low complexity" evidence="1">
    <location>
        <begin position="688"/>
        <end position="706"/>
    </location>
</feature>
<name>A0A8H6RSD0_9PEZI</name>
<comment type="caution">
    <text evidence="2">The sequence shown here is derived from an EMBL/GenBank/DDBJ whole genome shotgun (WGS) entry which is preliminary data.</text>
</comment>
<feature type="region of interest" description="Disordered" evidence="1">
    <location>
        <begin position="645"/>
        <end position="963"/>
    </location>
</feature>
<dbReference type="OrthoDB" id="3648067at2759"/>
<feature type="compositionally biased region" description="Polar residues" evidence="1">
    <location>
        <begin position="484"/>
        <end position="495"/>
    </location>
</feature>
<feature type="compositionally biased region" description="Low complexity" evidence="1">
    <location>
        <begin position="401"/>
        <end position="410"/>
    </location>
</feature>
<feature type="compositionally biased region" description="Polar residues" evidence="1">
    <location>
        <begin position="718"/>
        <end position="728"/>
    </location>
</feature>
<feature type="compositionally biased region" description="Polar residues" evidence="1">
    <location>
        <begin position="798"/>
        <end position="810"/>
    </location>
</feature>
<keyword evidence="3" id="KW-1185">Reference proteome</keyword>
<protein>
    <submittedName>
        <fullName evidence="2">Uncharacterized protein</fullName>
    </submittedName>
</protein>
<evidence type="ECO:0000313" key="2">
    <source>
        <dbReference type="EMBL" id="KAF7195982.1"/>
    </source>
</evidence>
<proteinExistence type="predicted"/>
<feature type="compositionally biased region" description="Basic and acidic residues" evidence="1">
    <location>
        <begin position="414"/>
        <end position="430"/>
    </location>
</feature>
<sequence>MKAQKPGTDWSANIVLRVNGKVGAEYVLPDSNTNQLNILECFVPVAPGQRLAIQGNFAGSITNFVADLIVDGSFLRQTSFNSKDGLVHKTNNIKFDKAMTIPFPKDWTSIEHPKSGIEGNMHVDNIDENVAENLSTYENPDSSCRRAGVGSIQVILYACQHVRNSHQDKEWNITLGVWKDANRHEKKDVRKSGIQPEFEVKLEKTTEVTAKKSNVHHKHWYYNTRPGFNEVARFIFYYRSQAGIDAAGCVVRADEEQELEKWDENAELHGRRHGKFSEGEVSVRAFKKPTPVNPDGDQDGEDAAESENGQSAVAETEGNESSVETKDELHSGLPNHKPLQRLGGSLFGTSPPMPSTEAKHEKKGASTAEDSTSPAQLPDATMGDSKHMRNSSQSGLGASAVVDTTTDVDTLFGDDARESAKSAEVIKRDDPDEVQLGAEDVTDHASTDPHDLDSALASDPARQVNTLPRTVESDARSPRKPLRFQSSSDHFQSTLLGDLDVPVPLKSTDQRSLPALNPGHHHDSSEPVATASDQSTELLNNKQITNSNAVAVAVADIDAEMGPRNDTKWGRLPTREEILAEFSADSTLTFSEANALFERHGPHSGITSRAAFNQRVGEVADKIGTRMFSLKPEYIKRSASNDIDAVLDQSSPNSADRNGDKMELEPSRELSNAVNHMQGRGHTHIRDTSTTSRRPSSSNKQSPQQSHNIIKSGIVGANNASLASTPRTESSKRIRTAVRPSTEIDTTPTKKQSKMPANSSPPSSGVKRAANASGSAESSIKRPKKDDKARMSKDTTTPRKTVPTSASVSGPPTPTPQPEPSPALIDDEDLDERERRLDKVRAEIAEKKAKLEQIRAAKQAKKEAKAARKAEKERKAREEEERKAREEAEQKAREEEKRKAAQRLRIEEEEMKLEKELAGVDVDVEMEEDDDDSDDSDDESESEVGAKAKDAGESDAEEESEED</sequence>
<feature type="compositionally biased region" description="Acidic residues" evidence="1">
    <location>
        <begin position="296"/>
        <end position="305"/>
    </location>
</feature>
<accession>A0A8H6RSD0</accession>
<evidence type="ECO:0000256" key="1">
    <source>
        <dbReference type="SAM" id="MobiDB-lite"/>
    </source>
</evidence>
<reference evidence="2" key="1">
    <citation type="submission" date="2020-04" db="EMBL/GenBank/DDBJ databases">
        <title>Draft genome resource of the tomato pathogen Pseudocercospora fuligena.</title>
        <authorList>
            <person name="Zaccaron A."/>
        </authorList>
    </citation>
    <scope>NUCLEOTIDE SEQUENCE</scope>
    <source>
        <strain evidence="2">PF001</strain>
    </source>
</reference>
<feature type="compositionally biased region" description="Acidic residues" evidence="1">
    <location>
        <begin position="922"/>
        <end position="942"/>
    </location>
</feature>
<dbReference type="EMBL" id="JABCIY010000032">
    <property type="protein sequence ID" value="KAF7195982.1"/>
    <property type="molecule type" value="Genomic_DNA"/>
</dbReference>
<feature type="compositionally biased region" description="Basic and acidic residues" evidence="1">
    <location>
        <begin position="784"/>
        <end position="797"/>
    </location>
</feature>
<gene>
    <name evidence="2" type="ORF">HII31_02608</name>
</gene>
<feature type="compositionally biased region" description="Basic and acidic residues" evidence="1">
    <location>
        <begin position="832"/>
        <end position="899"/>
    </location>
</feature>
<organism evidence="2 3">
    <name type="scientific">Pseudocercospora fuligena</name>
    <dbReference type="NCBI Taxonomy" id="685502"/>
    <lineage>
        <taxon>Eukaryota</taxon>
        <taxon>Fungi</taxon>
        <taxon>Dikarya</taxon>
        <taxon>Ascomycota</taxon>
        <taxon>Pezizomycotina</taxon>
        <taxon>Dothideomycetes</taxon>
        <taxon>Dothideomycetidae</taxon>
        <taxon>Mycosphaerellales</taxon>
        <taxon>Mycosphaerellaceae</taxon>
        <taxon>Pseudocercospora</taxon>
    </lineage>
</organism>